<feature type="transmembrane region" description="Helical" evidence="1">
    <location>
        <begin position="12"/>
        <end position="29"/>
    </location>
</feature>
<dbReference type="Proteomes" id="UP001180020">
    <property type="component" value="Unassembled WGS sequence"/>
</dbReference>
<name>A0AAV9DKK7_ACOCL</name>
<dbReference type="AlphaFoldDB" id="A0AAV9DKK7"/>
<evidence type="ECO:0000256" key="1">
    <source>
        <dbReference type="SAM" id="Phobius"/>
    </source>
</evidence>
<keyword evidence="1" id="KW-0472">Membrane</keyword>
<reference evidence="2" key="1">
    <citation type="journal article" date="2023" name="Nat. Commun.">
        <title>Diploid and tetraploid genomes of Acorus and the evolution of monocots.</title>
        <authorList>
            <person name="Ma L."/>
            <person name="Liu K.W."/>
            <person name="Li Z."/>
            <person name="Hsiao Y.Y."/>
            <person name="Qi Y."/>
            <person name="Fu T."/>
            <person name="Tang G.D."/>
            <person name="Zhang D."/>
            <person name="Sun W.H."/>
            <person name="Liu D.K."/>
            <person name="Li Y."/>
            <person name="Chen G.Z."/>
            <person name="Liu X.D."/>
            <person name="Liao X.Y."/>
            <person name="Jiang Y.T."/>
            <person name="Yu X."/>
            <person name="Hao Y."/>
            <person name="Huang J."/>
            <person name="Zhao X.W."/>
            <person name="Ke S."/>
            <person name="Chen Y.Y."/>
            <person name="Wu W.L."/>
            <person name="Hsu J.L."/>
            <person name="Lin Y.F."/>
            <person name="Huang M.D."/>
            <person name="Li C.Y."/>
            <person name="Huang L."/>
            <person name="Wang Z.W."/>
            <person name="Zhao X."/>
            <person name="Zhong W.Y."/>
            <person name="Peng D.H."/>
            <person name="Ahmad S."/>
            <person name="Lan S."/>
            <person name="Zhang J.S."/>
            <person name="Tsai W.C."/>
            <person name="Van de Peer Y."/>
            <person name="Liu Z.J."/>
        </authorList>
    </citation>
    <scope>NUCLEOTIDE SEQUENCE</scope>
    <source>
        <strain evidence="2">CP</strain>
    </source>
</reference>
<dbReference type="EMBL" id="JAUJYO010000012">
    <property type="protein sequence ID" value="KAK1301535.1"/>
    <property type="molecule type" value="Genomic_DNA"/>
</dbReference>
<sequence>MEELLSTGVRLILLQAVLSNIPIFFLSLFKIPKGILNMIDVIRKRFLWSGPVRDRRKVHLIKWDVVCSSKKMRGLGVLNLEDMNKALLSKWKWRGVSNPSLIWRGVVEAR</sequence>
<accession>A0AAV9DKK7</accession>
<protein>
    <submittedName>
        <fullName evidence="2">Uncharacterized protein</fullName>
    </submittedName>
</protein>
<comment type="caution">
    <text evidence="2">The sequence shown here is derived from an EMBL/GenBank/DDBJ whole genome shotgun (WGS) entry which is preliminary data.</text>
</comment>
<keyword evidence="1" id="KW-1133">Transmembrane helix</keyword>
<gene>
    <name evidence="2" type="ORF">QJS10_CPB12g01676</name>
</gene>
<evidence type="ECO:0000313" key="2">
    <source>
        <dbReference type="EMBL" id="KAK1301535.1"/>
    </source>
</evidence>
<keyword evidence="1" id="KW-0812">Transmembrane</keyword>
<reference evidence="2" key="2">
    <citation type="submission" date="2023-06" db="EMBL/GenBank/DDBJ databases">
        <authorList>
            <person name="Ma L."/>
            <person name="Liu K.-W."/>
            <person name="Li Z."/>
            <person name="Hsiao Y.-Y."/>
            <person name="Qi Y."/>
            <person name="Fu T."/>
            <person name="Tang G."/>
            <person name="Zhang D."/>
            <person name="Sun W.-H."/>
            <person name="Liu D.-K."/>
            <person name="Li Y."/>
            <person name="Chen G.-Z."/>
            <person name="Liu X.-D."/>
            <person name="Liao X.-Y."/>
            <person name="Jiang Y.-T."/>
            <person name="Yu X."/>
            <person name="Hao Y."/>
            <person name="Huang J."/>
            <person name="Zhao X.-W."/>
            <person name="Ke S."/>
            <person name="Chen Y.-Y."/>
            <person name="Wu W.-L."/>
            <person name="Hsu J.-L."/>
            <person name="Lin Y.-F."/>
            <person name="Huang M.-D."/>
            <person name="Li C.-Y."/>
            <person name="Huang L."/>
            <person name="Wang Z.-W."/>
            <person name="Zhao X."/>
            <person name="Zhong W.-Y."/>
            <person name="Peng D.-H."/>
            <person name="Ahmad S."/>
            <person name="Lan S."/>
            <person name="Zhang J.-S."/>
            <person name="Tsai W.-C."/>
            <person name="Van De Peer Y."/>
            <person name="Liu Z.-J."/>
        </authorList>
    </citation>
    <scope>NUCLEOTIDE SEQUENCE</scope>
    <source>
        <strain evidence="2">CP</strain>
        <tissue evidence="2">Leaves</tissue>
    </source>
</reference>
<proteinExistence type="predicted"/>
<evidence type="ECO:0000313" key="3">
    <source>
        <dbReference type="Proteomes" id="UP001180020"/>
    </source>
</evidence>
<dbReference type="PANTHER" id="PTHR33116:SF78">
    <property type="entry name" value="OS12G0587133 PROTEIN"/>
    <property type="match status" value="1"/>
</dbReference>
<keyword evidence="3" id="KW-1185">Reference proteome</keyword>
<organism evidence="2 3">
    <name type="scientific">Acorus calamus</name>
    <name type="common">Sweet flag</name>
    <dbReference type="NCBI Taxonomy" id="4465"/>
    <lineage>
        <taxon>Eukaryota</taxon>
        <taxon>Viridiplantae</taxon>
        <taxon>Streptophyta</taxon>
        <taxon>Embryophyta</taxon>
        <taxon>Tracheophyta</taxon>
        <taxon>Spermatophyta</taxon>
        <taxon>Magnoliopsida</taxon>
        <taxon>Liliopsida</taxon>
        <taxon>Acoraceae</taxon>
        <taxon>Acorus</taxon>
    </lineage>
</organism>
<dbReference type="PANTHER" id="PTHR33116">
    <property type="entry name" value="REVERSE TRANSCRIPTASE ZINC-BINDING DOMAIN-CONTAINING PROTEIN-RELATED-RELATED"/>
    <property type="match status" value="1"/>
</dbReference>